<keyword evidence="1" id="KW-0472">Membrane</keyword>
<proteinExistence type="predicted"/>
<sequence>MNYAVDSLEFEAHWSNMLFNVSVISSTLLLYALYVVLFLFSIHTLRRQIPAGKILRVAAWAMFLLASASTIVACLAAGTSMHVVHTVVEGSPDAPTPVLRHYHALRLGQDIILAMNNLVTDLLFLYRCFVIWGARRGILVLPGMFIFATVVVGCIAALQYAGLMTLDPSVDPRVAVSMAGVTNTLLMFLTAGRIWYIRRESKALSCQSFQKRYATAIAIVLESGVLYSLCVIIYVISTSIKTESASETIFNGVAWSMVQIGVNIAPTLILVRVGMGRSTENTPPPTLGSSYKV</sequence>
<feature type="transmembrane region" description="Helical" evidence="1">
    <location>
        <begin position="174"/>
        <end position="196"/>
    </location>
</feature>
<keyword evidence="1" id="KW-1133">Transmembrane helix</keyword>
<name>A0AAD6S5H3_9AGAR</name>
<dbReference type="EMBL" id="JARJCM010000239">
    <property type="protein sequence ID" value="KAJ7021210.1"/>
    <property type="molecule type" value="Genomic_DNA"/>
</dbReference>
<feature type="transmembrane region" description="Helical" evidence="1">
    <location>
        <begin position="138"/>
        <end position="162"/>
    </location>
</feature>
<feature type="transmembrane region" description="Helical" evidence="1">
    <location>
        <begin position="249"/>
        <end position="271"/>
    </location>
</feature>
<feature type="transmembrane region" description="Helical" evidence="1">
    <location>
        <begin position="216"/>
        <end position="237"/>
    </location>
</feature>
<reference evidence="2" key="1">
    <citation type="submission" date="2023-03" db="EMBL/GenBank/DDBJ databases">
        <title>Massive genome expansion in bonnet fungi (Mycena s.s.) driven by repeated elements and novel gene families across ecological guilds.</title>
        <authorList>
            <consortium name="Lawrence Berkeley National Laboratory"/>
            <person name="Harder C.B."/>
            <person name="Miyauchi S."/>
            <person name="Viragh M."/>
            <person name="Kuo A."/>
            <person name="Thoen E."/>
            <person name="Andreopoulos B."/>
            <person name="Lu D."/>
            <person name="Skrede I."/>
            <person name="Drula E."/>
            <person name="Henrissat B."/>
            <person name="Morin E."/>
            <person name="Kohler A."/>
            <person name="Barry K."/>
            <person name="LaButti K."/>
            <person name="Morin E."/>
            <person name="Salamov A."/>
            <person name="Lipzen A."/>
            <person name="Mereny Z."/>
            <person name="Hegedus B."/>
            <person name="Baldrian P."/>
            <person name="Stursova M."/>
            <person name="Weitz H."/>
            <person name="Taylor A."/>
            <person name="Grigoriev I.V."/>
            <person name="Nagy L.G."/>
            <person name="Martin F."/>
            <person name="Kauserud H."/>
        </authorList>
    </citation>
    <scope>NUCLEOTIDE SEQUENCE</scope>
    <source>
        <strain evidence="2">CBHHK200</strain>
    </source>
</reference>
<accession>A0AAD6S5H3</accession>
<keyword evidence="1" id="KW-0812">Transmembrane</keyword>
<evidence type="ECO:0000313" key="3">
    <source>
        <dbReference type="Proteomes" id="UP001218188"/>
    </source>
</evidence>
<protein>
    <submittedName>
        <fullName evidence="2">Uncharacterized protein</fullName>
    </submittedName>
</protein>
<organism evidence="2 3">
    <name type="scientific">Mycena alexandri</name>
    <dbReference type="NCBI Taxonomy" id="1745969"/>
    <lineage>
        <taxon>Eukaryota</taxon>
        <taxon>Fungi</taxon>
        <taxon>Dikarya</taxon>
        <taxon>Basidiomycota</taxon>
        <taxon>Agaricomycotina</taxon>
        <taxon>Agaricomycetes</taxon>
        <taxon>Agaricomycetidae</taxon>
        <taxon>Agaricales</taxon>
        <taxon>Marasmiineae</taxon>
        <taxon>Mycenaceae</taxon>
        <taxon>Mycena</taxon>
    </lineage>
</organism>
<comment type="caution">
    <text evidence="2">The sequence shown here is derived from an EMBL/GenBank/DDBJ whole genome shotgun (WGS) entry which is preliminary data.</text>
</comment>
<feature type="transmembrane region" description="Helical" evidence="1">
    <location>
        <begin position="104"/>
        <end position="126"/>
    </location>
</feature>
<feature type="transmembrane region" description="Helical" evidence="1">
    <location>
        <begin position="23"/>
        <end position="45"/>
    </location>
</feature>
<gene>
    <name evidence="2" type="ORF">C8F04DRAFT_1403127</name>
</gene>
<feature type="transmembrane region" description="Helical" evidence="1">
    <location>
        <begin position="57"/>
        <end position="84"/>
    </location>
</feature>
<evidence type="ECO:0000256" key="1">
    <source>
        <dbReference type="SAM" id="Phobius"/>
    </source>
</evidence>
<keyword evidence="3" id="KW-1185">Reference proteome</keyword>
<dbReference type="Proteomes" id="UP001218188">
    <property type="component" value="Unassembled WGS sequence"/>
</dbReference>
<dbReference type="AlphaFoldDB" id="A0AAD6S5H3"/>
<evidence type="ECO:0000313" key="2">
    <source>
        <dbReference type="EMBL" id="KAJ7021210.1"/>
    </source>
</evidence>